<feature type="domain" description="TNT" evidence="1">
    <location>
        <begin position="44"/>
        <end position="139"/>
    </location>
</feature>
<dbReference type="RefSeq" id="WP_169495915.1">
    <property type="nucleotide sequence ID" value="NZ_JABBFZ010000001.1"/>
</dbReference>
<dbReference type="Proteomes" id="UP000583127">
    <property type="component" value="Unassembled WGS sequence"/>
</dbReference>
<proteinExistence type="predicted"/>
<dbReference type="PANTHER" id="PTHR42059:SF1">
    <property type="entry name" value="TNT DOMAIN-CONTAINING PROTEIN"/>
    <property type="match status" value="1"/>
</dbReference>
<evidence type="ECO:0000313" key="2">
    <source>
        <dbReference type="EMBL" id="NML29624.1"/>
    </source>
</evidence>
<evidence type="ECO:0000259" key="1">
    <source>
        <dbReference type="Pfam" id="PF14021"/>
    </source>
</evidence>
<dbReference type="AlphaFoldDB" id="A0A7X9X1B2"/>
<dbReference type="GO" id="GO:0050135">
    <property type="term" value="F:NADP+ nucleosidase activity"/>
    <property type="evidence" value="ECO:0007669"/>
    <property type="project" value="InterPro"/>
</dbReference>
<comment type="caution">
    <text evidence="2">The sequence shown here is derived from an EMBL/GenBank/DDBJ whole genome shotgun (WGS) entry which is preliminary data.</text>
</comment>
<dbReference type="Pfam" id="PF14021">
    <property type="entry name" value="TNT"/>
    <property type="match status" value="1"/>
</dbReference>
<dbReference type="EMBL" id="JABBFZ010000001">
    <property type="protein sequence ID" value="NML29624.1"/>
    <property type="molecule type" value="Genomic_DNA"/>
</dbReference>
<dbReference type="InterPro" id="IPR025331">
    <property type="entry name" value="TNT"/>
</dbReference>
<reference evidence="2 3" key="1">
    <citation type="submission" date="2020-04" db="EMBL/GenBank/DDBJ databases">
        <title>Paraburkholderia sp. G-4-1-8 isolated from soil.</title>
        <authorList>
            <person name="Dahal R.H."/>
        </authorList>
    </citation>
    <scope>NUCLEOTIDE SEQUENCE [LARGE SCALE GENOMIC DNA]</scope>
    <source>
        <strain evidence="2 3">G-4-1-8</strain>
    </source>
</reference>
<protein>
    <submittedName>
        <fullName evidence="2">TNT domain-containing protein</fullName>
    </submittedName>
</protein>
<dbReference type="InterPro" id="IPR053024">
    <property type="entry name" value="Fungal_surface_NADase"/>
</dbReference>
<gene>
    <name evidence="2" type="ORF">HHL14_02090</name>
</gene>
<dbReference type="PANTHER" id="PTHR42059">
    <property type="entry name" value="TNT DOMAIN-CONTAINING PROTEIN"/>
    <property type="match status" value="1"/>
</dbReference>
<sequence length="148" mass="15662">MAGFGASKTVDVVSEAANSTSTSTAIQTYWPPNSGFFTQPVNQTLEAGTVVSRYGGFYDASGNFVDYGNFVAPADIPYGMRALPPGTDASKPLSVYQVVTPIQNVPTGPASPWFGELGLGTQHQLPLTIQDYLDSGALQLLNRTNPTK</sequence>
<accession>A0A7X9X1B2</accession>
<evidence type="ECO:0000313" key="3">
    <source>
        <dbReference type="Proteomes" id="UP000583127"/>
    </source>
</evidence>
<keyword evidence="3" id="KW-1185">Reference proteome</keyword>
<organism evidence="2 3">
    <name type="scientific">Paraburkholderia antibiotica</name>
    <dbReference type="NCBI Taxonomy" id="2728839"/>
    <lineage>
        <taxon>Bacteria</taxon>
        <taxon>Pseudomonadati</taxon>
        <taxon>Pseudomonadota</taxon>
        <taxon>Betaproteobacteria</taxon>
        <taxon>Burkholderiales</taxon>
        <taxon>Burkholderiaceae</taxon>
        <taxon>Paraburkholderia</taxon>
    </lineage>
</organism>
<name>A0A7X9X1B2_9BURK</name>